<feature type="transmembrane region" description="Helical" evidence="6">
    <location>
        <begin position="435"/>
        <end position="455"/>
    </location>
</feature>
<evidence type="ECO:0000313" key="8">
    <source>
        <dbReference type="EMBL" id="KAK7847505.1"/>
    </source>
</evidence>
<feature type="transmembrane region" description="Helical" evidence="6">
    <location>
        <begin position="69"/>
        <end position="89"/>
    </location>
</feature>
<keyword evidence="5 6" id="KW-0472">Membrane</keyword>
<feature type="transmembrane region" description="Helical" evidence="6">
    <location>
        <begin position="475"/>
        <end position="494"/>
    </location>
</feature>
<dbReference type="GO" id="GO:0022857">
    <property type="term" value="F:transmembrane transporter activity"/>
    <property type="evidence" value="ECO:0007669"/>
    <property type="project" value="InterPro"/>
</dbReference>
<dbReference type="PANTHER" id="PTHR31218">
    <property type="entry name" value="WAT1-RELATED PROTEIN"/>
    <property type="match status" value="1"/>
</dbReference>
<organism evidence="8 9">
    <name type="scientific">Quercus suber</name>
    <name type="common">Cork oak</name>
    <dbReference type="NCBI Taxonomy" id="58331"/>
    <lineage>
        <taxon>Eukaryota</taxon>
        <taxon>Viridiplantae</taxon>
        <taxon>Streptophyta</taxon>
        <taxon>Embryophyta</taxon>
        <taxon>Tracheophyta</taxon>
        <taxon>Spermatophyta</taxon>
        <taxon>Magnoliopsida</taxon>
        <taxon>eudicotyledons</taxon>
        <taxon>Gunneridae</taxon>
        <taxon>Pentapetalae</taxon>
        <taxon>rosids</taxon>
        <taxon>fabids</taxon>
        <taxon>Fagales</taxon>
        <taxon>Fagaceae</taxon>
        <taxon>Quercus</taxon>
    </lineage>
</organism>
<feature type="transmembrane region" description="Helical" evidence="6">
    <location>
        <begin position="230"/>
        <end position="248"/>
    </location>
</feature>
<protein>
    <submittedName>
        <fullName evidence="8">Wat1-related protein</fullName>
    </submittedName>
</protein>
<feature type="transmembrane region" description="Helical" evidence="6">
    <location>
        <begin position="109"/>
        <end position="128"/>
    </location>
</feature>
<evidence type="ECO:0000313" key="9">
    <source>
        <dbReference type="Proteomes" id="UP000237347"/>
    </source>
</evidence>
<keyword evidence="3 6" id="KW-0812">Transmembrane</keyword>
<feature type="transmembrane region" description="Helical" evidence="6">
    <location>
        <begin position="12"/>
        <end position="33"/>
    </location>
</feature>
<feature type="transmembrane region" description="Helical" evidence="6">
    <location>
        <begin position="171"/>
        <end position="195"/>
    </location>
</feature>
<keyword evidence="4 6" id="KW-1133">Transmembrane helix</keyword>
<comment type="caution">
    <text evidence="8">The sequence shown here is derived from an EMBL/GenBank/DDBJ whole genome shotgun (WGS) entry which is preliminary data.</text>
</comment>
<comment type="subcellular location">
    <subcellularLocation>
        <location evidence="1">Membrane</location>
        <topology evidence="1">Multi-pass membrane protein</topology>
    </subcellularLocation>
</comment>
<feature type="transmembrane region" description="Helical" evidence="6">
    <location>
        <begin position="290"/>
        <end position="309"/>
    </location>
</feature>
<keyword evidence="9" id="KW-1185">Reference proteome</keyword>
<feature type="transmembrane region" description="Helical" evidence="6">
    <location>
        <begin position="527"/>
        <end position="546"/>
    </location>
</feature>
<feature type="transmembrane region" description="Helical" evidence="6">
    <location>
        <begin position="315"/>
        <end position="341"/>
    </location>
</feature>
<comment type="similarity">
    <text evidence="2">Belongs to the drug/metabolite transporter (DMT) superfamily. Plant drug/metabolite exporter (P-DME) (TC 2.A.7.4) family.</text>
</comment>
<dbReference type="AlphaFoldDB" id="A0AAW0L729"/>
<evidence type="ECO:0000256" key="6">
    <source>
        <dbReference type="SAM" id="Phobius"/>
    </source>
</evidence>
<evidence type="ECO:0000259" key="7">
    <source>
        <dbReference type="Pfam" id="PF00892"/>
    </source>
</evidence>
<dbReference type="GO" id="GO:0016020">
    <property type="term" value="C:membrane"/>
    <property type="evidence" value="ECO:0007669"/>
    <property type="project" value="UniProtKB-SubCell"/>
</dbReference>
<feature type="domain" description="EamA" evidence="7">
    <location>
        <begin position="406"/>
        <end position="544"/>
    </location>
</feature>
<evidence type="ECO:0000256" key="1">
    <source>
        <dbReference type="ARBA" id="ARBA00004141"/>
    </source>
</evidence>
<dbReference type="SUPFAM" id="SSF103481">
    <property type="entry name" value="Multidrug resistance efflux transporter EmrE"/>
    <property type="match status" value="3"/>
</dbReference>
<dbReference type="InterPro" id="IPR030184">
    <property type="entry name" value="WAT1-related"/>
</dbReference>
<dbReference type="InterPro" id="IPR037185">
    <property type="entry name" value="EmrE-like"/>
</dbReference>
<evidence type="ECO:0000256" key="4">
    <source>
        <dbReference type="ARBA" id="ARBA00022989"/>
    </source>
</evidence>
<feature type="transmembrane region" description="Helical" evidence="6">
    <location>
        <begin position="45"/>
        <end position="63"/>
    </location>
</feature>
<sequence>MVMESACNVLHGLKPTILMVVVQFAFAGVNVFYKLAVNDGMNLRVIVAYRFLFASAFIAPLAFVLERYWFSGLTLPPSMLYSIFILFLLDLFLPKSNQRRQIIVFDHNLYNILCMVTGEYYLLLLIKSHQRGPKKSRPKLTWAVLFQSFLCGLFGGSLAQNLYIEGLALTSATFASAIANLVPAVTFILAVPFGLEKLNLGTIEGKAKWAATLMVMESACNVLHGLKPTILMVVVQFAFAGVNVFYKLAVNDGMNLRVIVAYRFLFASAFIAPLAFVLERKSRPKLTWAVLFQSFLCGLFGGSLAQNLYIEGLALTSATFASAIANLVPAVTFILAVPFGLEKLNLGTIEGKAKVMGTLMGIGGAMLLTFYKGAEIDIWSTHTNLLHHSQHGQNGHLAADYSNRLLGCILAVGSCMSYAFWLIIQAKMSERYPSYYSGTALMSIMGTIQAFVFALCTERDWSQWKLGWNIRLLTVSYSGIVASGLMVTFIALCVHMRGPLFVSVFSPLMLILVAIMGSLILDEKLHIGSIIGAALIVCGLYVVLWGKGREMKKITQLAPSECPSESDLTRIVITSPMDGDNNNNSASVKVNGLSTPIASVDDSTFEKGHEESHEQ</sequence>
<accession>A0AAW0L729</accession>
<evidence type="ECO:0000256" key="5">
    <source>
        <dbReference type="ARBA" id="ARBA00023136"/>
    </source>
</evidence>
<dbReference type="EMBL" id="PKMF04000140">
    <property type="protein sequence ID" value="KAK7847505.1"/>
    <property type="molecule type" value="Genomic_DNA"/>
</dbReference>
<dbReference type="Proteomes" id="UP000237347">
    <property type="component" value="Unassembled WGS sequence"/>
</dbReference>
<name>A0AAW0L729_QUESU</name>
<dbReference type="Pfam" id="PF00892">
    <property type="entry name" value="EamA"/>
    <property type="match status" value="3"/>
</dbReference>
<reference evidence="8 9" key="1">
    <citation type="journal article" date="2018" name="Sci. Data">
        <title>The draft genome sequence of cork oak.</title>
        <authorList>
            <person name="Ramos A.M."/>
            <person name="Usie A."/>
            <person name="Barbosa P."/>
            <person name="Barros P.M."/>
            <person name="Capote T."/>
            <person name="Chaves I."/>
            <person name="Simoes F."/>
            <person name="Abreu I."/>
            <person name="Carrasquinho I."/>
            <person name="Faro C."/>
            <person name="Guimaraes J.B."/>
            <person name="Mendonca D."/>
            <person name="Nobrega F."/>
            <person name="Rodrigues L."/>
            <person name="Saibo N.J.M."/>
            <person name="Varela M.C."/>
            <person name="Egas C."/>
            <person name="Matos J."/>
            <person name="Miguel C.M."/>
            <person name="Oliveira M.M."/>
            <person name="Ricardo C.P."/>
            <person name="Goncalves S."/>
        </authorList>
    </citation>
    <scope>NUCLEOTIDE SEQUENCE [LARGE SCALE GENOMIC DNA]</scope>
    <source>
        <strain evidence="9">cv. HL8</strain>
    </source>
</reference>
<gene>
    <name evidence="8" type="ORF">CFP56_006534</name>
</gene>
<proteinExistence type="inferred from homology"/>
<feature type="transmembrane region" description="Helical" evidence="6">
    <location>
        <begin position="260"/>
        <end position="278"/>
    </location>
</feature>
<evidence type="ECO:0000256" key="3">
    <source>
        <dbReference type="ARBA" id="ARBA00022692"/>
    </source>
</evidence>
<feature type="domain" description="EamA" evidence="7">
    <location>
        <begin position="230"/>
        <end position="369"/>
    </location>
</feature>
<evidence type="ECO:0000256" key="2">
    <source>
        <dbReference type="ARBA" id="ARBA00007635"/>
    </source>
</evidence>
<feature type="transmembrane region" description="Helical" evidence="6">
    <location>
        <begin position="140"/>
        <end position="159"/>
    </location>
</feature>
<feature type="transmembrane region" description="Helical" evidence="6">
    <location>
        <begin position="404"/>
        <end position="423"/>
    </location>
</feature>
<feature type="transmembrane region" description="Helical" evidence="6">
    <location>
        <begin position="501"/>
        <end position="521"/>
    </location>
</feature>
<feature type="domain" description="EamA" evidence="7">
    <location>
        <begin position="123"/>
        <end position="205"/>
    </location>
</feature>
<dbReference type="InterPro" id="IPR000620">
    <property type="entry name" value="EamA_dom"/>
</dbReference>